<organism evidence="2 3">
    <name type="scientific">Araneus ventricosus</name>
    <name type="common">Orbweaver spider</name>
    <name type="synonym">Epeira ventricosa</name>
    <dbReference type="NCBI Taxonomy" id="182803"/>
    <lineage>
        <taxon>Eukaryota</taxon>
        <taxon>Metazoa</taxon>
        <taxon>Ecdysozoa</taxon>
        <taxon>Arthropoda</taxon>
        <taxon>Chelicerata</taxon>
        <taxon>Arachnida</taxon>
        <taxon>Araneae</taxon>
        <taxon>Araneomorphae</taxon>
        <taxon>Entelegynae</taxon>
        <taxon>Araneoidea</taxon>
        <taxon>Araneidae</taxon>
        <taxon>Araneus</taxon>
    </lineage>
</organism>
<dbReference type="Proteomes" id="UP000499080">
    <property type="component" value="Unassembled WGS sequence"/>
</dbReference>
<dbReference type="AlphaFoldDB" id="A0A4Y2RRL7"/>
<evidence type="ECO:0008006" key="4">
    <source>
        <dbReference type="Google" id="ProtNLM"/>
    </source>
</evidence>
<keyword evidence="1" id="KW-1133">Transmembrane helix</keyword>
<dbReference type="OrthoDB" id="8942091at2759"/>
<name>A0A4Y2RRL7_ARAVE</name>
<dbReference type="GO" id="GO:0003676">
    <property type="term" value="F:nucleic acid binding"/>
    <property type="evidence" value="ECO:0007669"/>
    <property type="project" value="InterPro"/>
</dbReference>
<gene>
    <name evidence="2" type="ORF">AVEN_56297_1</name>
</gene>
<sequence>MQPELGTRYRAPNIVERDHYRGCGLLVWAGITTNGRTDLYMFYGGSVTAVRYRDEILHPLVRPFIAAMGTDAIFMNDNARPHTALLVRSYPESDTIPLLAWHVISPDLNPIRECAGHVGKKNCRSQCAARHPPRAPTSRATRVDITAKTSDQRQYCQHAFPIAKHAFQLEGIIPVIQRVVPIAHSDYQFGLSRRDGRNMRFCLSLLYCLICGLVMPHLPRV</sequence>
<evidence type="ECO:0000256" key="1">
    <source>
        <dbReference type="SAM" id="Phobius"/>
    </source>
</evidence>
<reference evidence="2 3" key="1">
    <citation type="journal article" date="2019" name="Sci. Rep.">
        <title>Orb-weaving spider Araneus ventricosus genome elucidates the spidroin gene catalogue.</title>
        <authorList>
            <person name="Kono N."/>
            <person name="Nakamura H."/>
            <person name="Ohtoshi R."/>
            <person name="Moran D.A.P."/>
            <person name="Shinohara A."/>
            <person name="Yoshida Y."/>
            <person name="Fujiwara M."/>
            <person name="Mori M."/>
            <person name="Tomita M."/>
            <person name="Arakawa K."/>
        </authorList>
    </citation>
    <scope>NUCLEOTIDE SEQUENCE [LARGE SCALE GENOMIC DNA]</scope>
</reference>
<proteinExistence type="predicted"/>
<dbReference type="Gene3D" id="3.30.420.10">
    <property type="entry name" value="Ribonuclease H-like superfamily/Ribonuclease H"/>
    <property type="match status" value="1"/>
</dbReference>
<dbReference type="InterPro" id="IPR036397">
    <property type="entry name" value="RNaseH_sf"/>
</dbReference>
<evidence type="ECO:0000313" key="3">
    <source>
        <dbReference type="Proteomes" id="UP000499080"/>
    </source>
</evidence>
<keyword evidence="3" id="KW-1185">Reference proteome</keyword>
<evidence type="ECO:0000313" key="2">
    <source>
        <dbReference type="EMBL" id="GBN78457.1"/>
    </source>
</evidence>
<comment type="caution">
    <text evidence="2">The sequence shown here is derived from an EMBL/GenBank/DDBJ whole genome shotgun (WGS) entry which is preliminary data.</text>
</comment>
<keyword evidence="1" id="KW-0812">Transmembrane</keyword>
<keyword evidence="1" id="KW-0472">Membrane</keyword>
<feature type="transmembrane region" description="Helical" evidence="1">
    <location>
        <begin position="201"/>
        <end position="218"/>
    </location>
</feature>
<protein>
    <recommendedName>
        <fullName evidence="4">Tc1-like transposase DDE domain-containing protein</fullName>
    </recommendedName>
</protein>
<accession>A0A4Y2RRL7</accession>
<dbReference type="EMBL" id="BGPR01018184">
    <property type="protein sequence ID" value="GBN78457.1"/>
    <property type="molecule type" value="Genomic_DNA"/>
</dbReference>